<comment type="subcellular location">
    <subcellularLocation>
        <location evidence="2">Membrane</location>
    </subcellularLocation>
</comment>
<dbReference type="SUPFAM" id="SSF55874">
    <property type="entry name" value="ATPase domain of HSP90 chaperone/DNA topoisomerase II/histidine kinase"/>
    <property type="match status" value="1"/>
</dbReference>
<dbReference type="InterPro" id="IPR000014">
    <property type="entry name" value="PAS"/>
</dbReference>
<evidence type="ECO:0000256" key="10">
    <source>
        <dbReference type="SAM" id="Coils"/>
    </source>
</evidence>
<dbReference type="Gene3D" id="3.30.565.10">
    <property type="entry name" value="Histidine kinase-like ATPase, C-terminal domain"/>
    <property type="match status" value="1"/>
</dbReference>
<evidence type="ECO:0000256" key="7">
    <source>
        <dbReference type="ARBA" id="ARBA00022777"/>
    </source>
</evidence>
<keyword evidence="9" id="KW-0902">Two-component regulatory system</keyword>
<feature type="domain" description="Histidine kinase" evidence="12">
    <location>
        <begin position="600"/>
        <end position="783"/>
    </location>
</feature>
<evidence type="ECO:0000313" key="16">
    <source>
        <dbReference type="Proteomes" id="UP000017127"/>
    </source>
</evidence>
<name>U7QJL0_9CYAN</name>
<dbReference type="SMART" id="SM00388">
    <property type="entry name" value="HisKA"/>
    <property type="match status" value="1"/>
</dbReference>
<dbReference type="SUPFAM" id="SSF158472">
    <property type="entry name" value="HAMP domain-like"/>
    <property type="match status" value="1"/>
</dbReference>
<dbReference type="EMBL" id="AUZM01000014">
    <property type="protein sequence ID" value="ERT08078.1"/>
    <property type="molecule type" value="Genomic_DNA"/>
</dbReference>
<evidence type="ECO:0000256" key="9">
    <source>
        <dbReference type="ARBA" id="ARBA00023012"/>
    </source>
</evidence>
<dbReference type="NCBIfam" id="TIGR00229">
    <property type="entry name" value="sensory_box"/>
    <property type="match status" value="1"/>
</dbReference>
<dbReference type="Pfam" id="PF00672">
    <property type="entry name" value="HAMP"/>
    <property type="match status" value="1"/>
</dbReference>
<dbReference type="SMART" id="SM00304">
    <property type="entry name" value="HAMP"/>
    <property type="match status" value="1"/>
</dbReference>
<keyword evidence="5" id="KW-0808">Transferase</keyword>
<keyword evidence="11" id="KW-0812">Transmembrane</keyword>
<dbReference type="Gene3D" id="1.10.287.130">
    <property type="match status" value="1"/>
</dbReference>
<dbReference type="SMART" id="SM00086">
    <property type="entry name" value="PAC"/>
    <property type="match status" value="1"/>
</dbReference>
<evidence type="ECO:0000256" key="11">
    <source>
        <dbReference type="SAM" id="Phobius"/>
    </source>
</evidence>
<keyword evidence="11" id="KW-0472">Membrane</keyword>
<dbReference type="InterPro" id="IPR029151">
    <property type="entry name" value="Sensor-like_sf"/>
</dbReference>
<evidence type="ECO:0000256" key="8">
    <source>
        <dbReference type="ARBA" id="ARBA00022840"/>
    </source>
</evidence>
<dbReference type="CDD" id="cd00082">
    <property type="entry name" value="HisKA"/>
    <property type="match status" value="1"/>
</dbReference>
<evidence type="ECO:0000259" key="14">
    <source>
        <dbReference type="PROSITE" id="PS50885"/>
    </source>
</evidence>
<dbReference type="Pfam" id="PF02518">
    <property type="entry name" value="HATPase_c"/>
    <property type="match status" value="1"/>
</dbReference>
<dbReference type="PANTHER" id="PTHR43047">
    <property type="entry name" value="TWO-COMPONENT HISTIDINE PROTEIN KINASE"/>
    <property type="match status" value="1"/>
</dbReference>
<dbReference type="GO" id="GO:0000155">
    <property type="term" value="F:phosphorelay sensor kinase activity"/>
    <property type="evidence" value="ECO:0007669"/>
    <property type="project" value="InterPro"/>
</dbReference>
<evidence type="ECO:0000256" key="3">
    <source>
        <dbReference type="ARBA" id="ARBA00012438"/>
    </source>
</evidence>
<dbReference type="Proteomes" id="UP000017127">
    <property type="component" value="Unassembled WGS sequence"/>
</dbReference>
<accession>U7QJL0</accession>
<dbReference type="GO" id="GO:0005524">
    <property type="term" value="F:ATP binding"/>
    <property type="evidence" value="ECO:0007669"/>
    <property type="project" value="UniProtKB-KW"/>
</dbReference>
<feature type="domain" description="HAMP" evidence="14">
    <location>
        <begin position="372"/>
        <end position="424"/>
    </location>
</feature>
<keyword evidence="7" id="KW-0418">Kinase</keyword>
<keyword evidence="8" id="KW-0067">ATP-binding</keyword>
<dbReference type="Pfam" id="PF13426">
    <property type="entry name" value="PAS_9"/>
    <property type="match status" value="1"/>
</dbReference>
<evidence type="ECO:0000256" key="6">
    <source>
        <dbReference type="ARBA" id="ARBA00022741"/>
    </source>
</evidence>
<dbReference type="CDD" id="cd06225">
    <property type="entry name" value="HAMP"/>
    <property type="match status" value="1"/>
</dbReference>
<dbReference type="InterPro" id="IPR003660">
    <property type="entry name" value="HAMP_dom"/>
</dbReference>
<dbReference type="InterPro" id="IPR005467">
    <property type="entry name" value="His_kinase_dom"/>
</dbReference>
<reference evidence="15 16" key="1">
    <citation type="journal article" date="2013" name="Front. Microbiol.">
        <title>Comparative genomic analyses of the cyanobacterium, Lyngbya aestuarii BL J, a powerful hydrogen producer.</title>
        <authorList>
            <person name="Kothari A."/>
            <person name="Vaughn M."/>
            <person name="Garcia-Pichel F."/>
        </authorList>
    </citation>
    <scope>NUCLEOTIDE SEQUENCE [LARGE SCALE GENOMIC DNA]</scope>
    <source>
        <strain evidence="15 16">BL J</strain>
    </source>
</reference>
<evidence type="ECO:0000259" key="12">
    <source>
        <dbReference type="PROSITE" id="PS50109"/>
    </source>
</evidence>
<dbReference type="SUPFAM" id="SSF55785">
    <property type="entry name" value="PYP-like sensor domain (PAS domain)"/>
    <property type="match status" value="1"/>
</dbReference>
<proteinExistence type="predicted"/>
<dbReference type="SUPFAM" id="SSF47384">
    <property type="entry name" value="Homodimeric domain of signal transducing histidine kinase"/>
    <property type="match status" value="1"/>
</dbReference>
<dbReference type="PROSITE" id="PS50113">
    <property type="entry name" value="PAC"/>
    <property type="match status" value="1"/>
</dbReference>
<keyword evidence="10" id="KW-0175">Coiled coil</keyword>
<dbReference type="GO" id="GO:0005886">
    <property type="term" value="C:plasma membrane"/>
    <property type="evidence" value="ECO:0007669"/>
    <property type="project" value="TreeGrafter"/>
</dbReference>
<dbReference type="EC" id="2.7.13.3" evidence="3"/>
<dbReference type="GO" id="GO:0009927">
    <property type="term" value="F:histidine phosphotransfer kinase activity"/>
    <property type="evidence" value="ECO:0007669"/>
    <property type="project" value="TreeGrafter"/>
</dbReference>
<protein>
    <recommendedName>
        <fullName evidence="3">histidine kinase</fullName>
        <ecNumber evidence="3">2.7.13.3</ecNumber>
    </recommendedName>
</protein>
<feature type="domain" description="PAC" evidence="13">
    <location>
        <begin position="523"/>
        <end position="575"/>
    </location>
</feature>
<dbReference type="InterPro" id="IPR000700">
    <property type="entry name" value="PAS-assoc_C"/>
</dbReference>
<evidence type="ECO:0000256" key="2">
    <source>
        <dbReference type="ARBA" id="ARBA00004370"/>
    </source>
</evidence>
<gene>
    <name evidence="15" type="ORF">M595_1945</name>
</gene>
<dbReference type="InterPro" id="IPR003594">
    <property type="entry name" value="HATPase_dom"/>
</dbReference>
<keyword evidence="4" id="KW-0597">Phosphoprotein</keyword>
<dbReference type="PANTHER" id="PTHR43047:SF72">
    <property type="entry name" value="OSMOSENSING HISTIDINE PROTEIN KINASE SLN1"/>
    <property type="match status" value="1"/>
</dbReference>
<feature type="coiled-coil region" evidence="10">
    <location>
        <begin position="419"/>
        <end position="446"/>
    </location>
</feature>
<dbReference type="OrthoDB" id="436222at2"/>
<comment type="caution">
    <text evidence="15">The sequence shown here is derived from an EMBL/GenBank/DDBJ whole genome shotgun (WGS) entry which is preliminary data.</text>
</comment>
<dbReference type="SUPFAM" id="SSF103190">
    <property type="entry name" value="Sensory domain-like"/>
    <property type="match status" value="1"/>
</dbReference>
<evidence type="ECO:0000259" key="13">
    <source>
        <dbReference type="PROSITE" id="PS50113"/>
    </source>
</evidence>
<dbReference type="AlphaFoldDB" id="U7QJL0"/>
<dbReference type="PROSITE" id="PS50885">
    <property type="entry name" value="HAMP"/>
    <property type="match status" value="1"/>
</dbReference>
<dbReference type="InterPro" id="IPR035965">
    <property type="entry name" value="PAS-like_dom_sf"/>
</dbReference>
<evidence type="ECO:0000256" key="4">
    <source>
        <dbReference type="ARBA" id="ARBA00022553"/>
    </source>
</evidence>
<evidence type="ECO:0000256" key="5">
    <source>
        <dbReference type="ARBA" id="ARBA00022679"/>
    </source>
</evidence>
<keyword evidence="16" id="KW-1185">Reference proteome</keyword>
<sequence>MLIQSFNRLVSPLTRRVRLRTVLIVPFMIQLLATVGLTGYLSWRNGQRAVNDVASQLCNEVTKRVQLRLKDYLEKPYLITRLNHRSARLGILSFEDKQFSEYLLWEQIQLFNSVYAIYFGSEEGEFIYVKREADGSSVARQVEFSPERYSYRLDEQGNRNEFLGVDEYDPRVRPWYVNTILTEKPNWSKIYTFTGGELGITASNLFYDSQGNFRGVIGVDIVLSLVSDYLAESINISENSQVFIVERSGLLVANSTGEEPFIFNDNDKQAQRLAAINSENQLIAETTKHLIERYEHLSQIKQSQQLNFQSNDQRKFVQVVPYQDQLGLDWLIVVVVPEDDFMGKIQANTRTTILLCLVAFMIAFGIGILTAQWVTKPILGLNRAAKAISEGKWNYQVDSSHCDEVRELAESFQCMGEQLQEYFSTLEAKNIAMQQLNERLIHSENRLYQFLESLPVGVLVYDNFQDKLTFMNKTAKKLFNKGIIPNTSLEKFSEIYQLYLAGTDQIYPSKALPLIRALKGKSLKTENLEIRHHNEIIPCEVLAKPIYDCDQNIIYAVVVFEDITERKQAEAERHNFTAQLKLKNEALERLDKLKDEFLANTSHELRTPLNGMIGIAESMLEGATGTLSDLQRKNLMMIAHSGHRLSTLVNDILDFSKLRHNTIRLQVKPTGLREITEIVLTLNQSFVRNKDLQLINNISPDLPLVQADENRLQQILHNLIGNAVKFTEIGSITVSAQVISWDENSDNHQPKVDQKAANSQVAVTVSDTGIGIPADKINRIFES</sequence>
<keyword evidence="11" id="KW-1133">Transmembrane helix</keyword>
<dbReference type="Pfam" id="PF22673">
    <property type="entry name" value="MCP-like_PDC_1"/>
    <property type="match status" value="1"/>
</dbReference>
<dbReference type="Gene3D" id="3.30.450.20">
    <property type="entry name" value="PAS domain"/>
    <property type="match status" value="2"/>
</dbReference>
<organism evidence="15 16">
    <name type="scientific">Lyngbya aestuarii BL J</name>
    <dbReference type="NCBI Taxonomy" id="1348334"/>
    <lineage>
        <taxon>Bacteria</taxon>
        <taxon>Bacillati</taxon>
        <taxon>Cyanobacteriota</taxon>
        <taxon>Cyanophyceae</taxon>
        <taxon>Oscillatoriophycideae</taxon>
        <taxon>Oscillatoriales</taxon>
        <taxon>Microcoleaceae</taxon>
        <taxon>Lyngbya</taxon>
    </lineage>
</organism>
<feature type="transmembrane region" description="Helical" evidence="11">
    <location>
        <begin position="21"/>
        <end position="43"/>
    </location>
</feature>
<dbReference type="InterPro" id="IPR001610">
    <property type="entry name" value="PAC"/>
</dbReference>
<dbReference type="InterPro" id="IPR036097">
    <property type="entry name" value="HisK_dim/P_sf"/>
</dbReference>
<dbReference type="RefSeq" id="WP_023065669.1">
    <property type="nucleotide sequence ID" value="NZ_AUZM01000014.1"/>
</dbReference>
<dbReference type="Pfam" id="PF00512">
    <property type="entry name" value="HisKA"/>
    <property type="match status" value="1"/>
</dbReference>
<evidence type="ECO:0000313" key="15">
    <source>
        <dbReference type="EMBL" id="ERT08078.1"/>
    </source>
</evidence>
<dbReference type="Gene3D" id="6.10.340.10">
    <property type="match status" value="1"/>
</dbReference>
<dbReference type="InterPro" id="IPR003661">
    <property type="entry name" value="HisK_dim/P_dom"/>
</dbReference>
<feature type="transmembrane region" description="Helical" evidence="11">
    <location>
        <begin position="352"/>
        <end position="374"/>
    </location>
</feature>
<dbReference type="CDD" id="cd12913">
    <property type="entry name" value="PDC1_MCP_like"/>
    <property type="match status" value="1"/>
</dbReference>
<dbReference type="PROSITE" id="PS50109">
    <property type="entry name" value="HIS_KIN"/>
    <property type="match status" value="1"/>
</dbReference>
<comment type="catalytic activity">
    <reaction evidence="1">
        <text>ATP + protein L-histidine = ADP + protein N-phospho-L-histidine.</text>
        <dbReference type="EC" id="2.7.13.3"/>
    </reaction>
</comment>
<dbReference type="InterPro" id="IPR036890">
    <property type="entry name" value="HATPase_C_sf"/>
</dbReference>
<keyword evidence="6" id="KW-0547">Nucleotide-binding</keyword>
<feature type="non-terminal residue" evidence="15">
    <location>
        <position position="783"/>
    </location>
</feature>
<evidence type="ECO:0000256" key="1">
    <source>
        <dbReference type="ARBA" id="ARBA00000085"/>
    </source>
</evidence>